<evidence type="ECO:0000256" key="16">
    <source>
        <dbReference type="ARBA" id="ARBA00061355"/>
    </source>
</evidence>
<dbReference type="Pfam" id="PF03331">
    <property type="entry name" value="LpxC"/>
    <property type="match status" value="2"/>
</dbReference>
<comment type="similarity">
    <text evidence="17">Belongs to the LpxC family.</text>
</comment>
<dbReference type="SUPFAM" id="SSF54637">
    <property type="entry name" value="Thioesterase/thiol ester dehydrase-isomerase"/>
    <property type="match status" value="1"/>
</dbReference>
<dbReference type="CDD" id="cd01288">
    <property type="entry name" value="FabZ"/>
    <property type="match status" value="1"/>
</dbReference>
<feature type="binding site" evidence="17">
    <location>
        <position position="265"/>
    </location>
    <ligand>
        <name>Zn(2+)</name>
        <dbReference type="ChEBI" id="CHEBI:29105"/>
    </ligand>
</feature>
<feature type="binding site" evidence="17">
    <location>
        <position position="79"/>
    </location>
    <ligand>
        <name>Zn(2+)</name>
        <dbReference type="ChEBI" id="CHEBI:29105"/>
    </ligand>
</feature>
<dbReference type="Gene3D" id="3.30.230.20">
    <property type="entry name" value="lpxc deacetylase, domain 1"/>
    <property type="match status" value="1"/>
</dbReference>
<keyword evidence="7 17" id="KW-0441">Lipid A biosynthesis</keyword>
<dbReference type="NCBIfam" id="NF000582">
    <property type="entry name" value="PRK00006.1"/>
    <property type="match status" value="1"/>
</dbReference>
<dbReference type="NCBIfam" id="NF009667">
    <property type="entry name" value="PRK13188.1"/>
    <property type="match status" value="1"/>
</dbReference>
<keyword evidence="10 17" id="KW-0862">Zinc</keyword>
<evidence type="ECO:0000256" key="12">
    <source>
        <dbReference type="ARBA" id="ARBA00023239"/>
    </source>
</evidence>
<dbReference type="EC" id="3.5.1.108" evidence="17"/>
<dbReference type="Gene3D" id="3.10.129.10">
    <property type="entry name" value="Hotdog Thioesterase"/>
    <property type="match status" value="1"/>
</dbReference>
<dbReference type="Gene3D" id="3.30.1700.10">
    <property type="entry name" value="lpxc deacetylase, domain 2"/>
    <property type="match status" value="1"/>
</dbReference>
<dbReference type="InterPro" id="IPR020568">
    <property type="entry name" value="Ribosomal_Su5_D2-typ_SF"/>
</dbReference>
<comment type="subcellular location">
    <subcellularLocation>
        <location evidence="3 18">Cytoplasm</location>
    </subcellularLocation>
</comment>
<dbReference type="InterPro" id="IPR015870">
    <property type="entry name" value="UDP-acyl_N-AcGlcN_deAcase_N"/>
</dbReference>
<evidence type="ECO:0000256" key="18">
    <source>
        <dbReference type="HAMAP-Rule" id="MF_00406"/>
    </source>
</evidence>
<dbReference type="GO" id="GO:0046872">
    <property type="term" value="F:metal ion binding"/>
    <property type="evidence" value="ECO:0007669"/>
    <property type="project" value="UniProtKB-KW"/>
</dbReference>
<name>A0A368N0J7_9FLAO</name>
<comment type="similarity">
    <text evidence="16">In the C-terminal section; belongs to the thioester dehydratase family.</text>
</comment>
<comment type="pathway">
    <text evidence="4 17">Glycolipid biosynthesis; lipid IV(A) biosynthesis; lipid IV(A) from (3R)-3-hydroxytetradecanoyl-[acyl-carrier-protein] and UDP-N-acetyl-alpha-D-glucosamine: step 2/6.</text>
</comment>
<dbReference type="InterPro" id="IPR010084">
    <property type="entry name" value="FabZ"/>
</dbReference>
<dbReference type="UniPathway" id="UPA00359">
    <property type="reaction ID" value="UER00478"/>
</dbReference>
<dbReference type="GO" id="GO:0006633">
    <property type="term" value="P:fatty acid biosynthetic process"/>
    <property type="evidence" value="ECO:0007669"/>
    <property type="project" value="UniProtKB-UniRule"/>
</dbReference>
<dbReference type="GO" id="GO:0016020">
    <property type="term" value="C:membrane"/>
    <property type="evidence" value="ECO:0007669"/>
    <property type="project" value="GOC"/>
</dbReference>
<dbReference type="InterPro" id="IPR004463">
    <property type="entry name" value="UDP-acyl_GlcNac_deAcase"/>
</dbReference>
<evidence type="ECO:0000256" key="3">
    <source>
        <dbReference type="ARBA" id="ARBA00004496"/>
    </source>
</evidence>
<dbReference type="PANTHER" id="PTHR33694:SF1">
    <property type="entry name" value="UDP-3-O-ACYL-N-ACETYLGLUCOSAMINE DEACETYLASE 1, MITOCHONDRIAL-RELATED"/>
    <property type="match status" value="1"/>
</dbReference>
<evidence type="ECO:0000256" key="11">
    <source>
        <dbReference type="ARBA" id="ARBA00023098"/>
    </source>
</evidence>
<evidence type="ECO:0000256" key="7">
    <source>
        <dbReference type="ARBA" id="ARBA00022556"/>
    </source>
</evidence>
<dbReference type="SUPFAM" id="SSF54211">
    <property type="entry name" value="Ribosomal protein S5 domain 2-like"/>
    <property type="match status" value="2"/>
</dbReference>
<evidence type="ECO:0000313" key="20">
    <source>
        <dbReference type="Proteomes" id="UP000252172"/>
    </source>
</evidence>
<organism evidence="19 20">
    <name type="scientific">Chryseobacterium lacus</name>
    <dbReference type="NCBI Taxonomy" id="2058346"/>
    <lineage>
        <taxon>Bacteria</taxon>
        <taxon>Pseudomonadati</taxon>
        <taxon>Bacteroidota</taxon>
        <taxon>Flavobacteriia</taxon>
        <taxon>Flavobacteriales</taxon>
        <taxon>Weeksellaceae</taxon>
        <taxon>Chryseobacterium group</taxon>
        <taxon>Chryseobacterium</taxon>
    </lineage>
</organism>
<dbReference type="NCBIfam" id="TIGR00325">
    <property type="entry name" value="lpxC"/>
    <property type="match status" value="1"/>
</dbReference>
<keyword evidence="20" id="KW-1185">Reference proteome</keyword>
<evidence type="ECO:0000256" key="2">
    <source>
        <dbReference type="ARBA" id="ARBA00002923"/>
    </source>
</evidence>
<evidence type="ECO:0000256" key="6">
    <source>
        <dbReference type="ARBA" id="ARBA00022516"/>
    </source>
</evidence>
<reference evidence="19 20" key="1">
    <citation type="submission" date="2018-07" db="EMBL/GenBank/DDBJ databases">
        <title>Chryseobacterium lacus sp. nov., isolated from lake water.</title>
        <authorList>
            <person name="Li C.-M."/>
        </authorList>
    </citation>
    <scope>NUCLEOTIDE SEQUENCE [LARGE SCALE GENOMIC DNA]</scope>
    <source>
        <strain evidence="19 20">YLOS41</strain>
    </source>
</reference>
<evidence type="ECO:0000256" key="1">
    <source>
        <dbReference type="ARBA" id="ARBA00001947"/>
    </source>
</evidence>
<dbReference type="RefSeq" id="WP_114303682.1">
    <property type="nucleotide sequence ID" value="NZ_QPIE01000004.1"/>
</dbReference>
<dbReference type="EMBL" id="QPIE01000004">
    <property type="protein sequence ID" value="RCU43095.1"/>
    <property type="molecule type" value="Genomic_DNA"/>
</dbReference>
<evidence type="ECO:0000256" key="17">
    <source>
        <dbReference type="HAMAP-Rule" id="MF_00388"/>
    </source>
</evidence>
<gene>
    <name evidence="18" type="primary">fabZ</name>
    <name evidence="17" type="synonym">lpxC</name>
    <name evidence="19" type="ORF">DQ356_06590</name>
</gene>
<comment type="caution">
    <text evidence="19">The sequence shown here is derived from an EMBL/GenBank/DDBJ whole genome shotgun (WGS) entry which is preliminary data.</text>
</comment>
<evidence type="ECO:0000256" key="14">
    <source>
        <dbReference type="ARBA" id="ARBA00025049"/>
    </source>
</evidence>
<dbReference type="OrthoDB" id="9772788at2"/>
<dbReference type="Proteomes" id="UP000252172">
    <property type="component" value="Unassembled WGS sequence"/>
</dbReference>
<comment type="catalytic activity">
    <reaction evidence="18">
        <text>a (3R)-hydroxyacyl-[ACP] = a (2E)-enoyl-[ACP] + H2O</text>
        <dbReference type="Rhea" id="RHEA:13097"/>
        <dbReference type="Rhea" id="RHEA-COMP:9925"/>
        <dbReference type="Rhea" id="RHEA-COMP:9945"/>
        <dbReference type="ChEBI" id="CHEBI:15377"/>
        <dbReference type="ChEBI" id="CHEBI:78784"/>
        <dbReference type="ChEBI" id="CHEBI:78827"/>
        <dbReference type="EC" id="4.2.1.59"/>
    </reaction>
</comment>
<dbReference type="Pfam" id="PF07977">
    <property type="entry name" value="FabA"/>
    <property type="match status" value="1"/>
</dbReference>
<comment type="catalytic activity">
    <reaction evidence="13 17">
        <text>a UDP-3-O-[(3R)-3-hydroxyacyl]-N-acetyl-alpha-D-glucosamine + H2O = a UDP-3-O-[(3R)-3-hydroxyacyl]-alpha-D-glucosamine + acetate</text>
        <dbReference type="Rhea" id="RHEA:67816"/>
        <dbReference type="ChEBI" id="CHEBI:15377"/>
        <dbReference type="ChEBI" id="CHEBI:30089"/>
        <dbReference type="ChEBI" id="CHEBI:137740"/>
        <dbReference type="ChEBI" id="CHEBI:173225"/>
        <dbReference type="EC" id="3.5.1.108"/>
    </reaction>
</comment>
<keyword evidence="5 18" id="KW-0963">Cytoplasm</keyword>
<evidence type="ECO:0000256" key="9">
    <source>
        <dbReference type="ARBA" id="ARBA00022801"/>
    </source>
</evidence>
<comment type="function">
    <text evidence="2 17">Catalyzes the hydrolysis of UDP-3-O-myristoyl-N-acetylglucosamine to form UDP-3-O-myristoylglucosamine and acetate, the committed step in lipid A biosynthesis.</text>
</comment>
<dbReference type="AlphaFoldDB" id="A0A368N0J7"/>
<protein>
    <recommendedName>
        <fullName evidence="17 18">Multifunctional fusion protein</fullName>
    </recommendedName>
    <domain>
        <recommendedName>
            <fullName evidence="18">3-hydroxyacyl-[acyl-carrier-protein] dehydratase FabZ</fullName>
            <ecNumber evidence="18">4.2.1.59</ecNumber>
        </recommendedName>
        <alternativeName>
            <fullName evidence="18">(3R)-hydroxymyristoyl-[acyl-carrier-protein] dehydratase</fullName>
        </alternativeName>
        <alternativeName>
            <fullName evidence="18">Beta-hydroxyacyl-ACP dehydratase</fullName>
            <shortName evidence="18">(3R)-hydroxymyristoyl-ACP dehydrase</shortName>
        </alternativeName>
    </domain>
    <domain>
        <recommendedName>
            <fullName evidence="17">UDP-3-O-acyl-N-acetylglucosamine deacetylase</fullName>
            <shortName evidence="17">UDP-3-O-acyl-GlcNAc deacetylase</shortName>
            <ecNumber evidence="17">3.5.1.108</ecNumber>
        </recommendedName>
        <alternativeName>
            <fullName evidence="17">UDP-3-O-[R-3-hydroxymyristoyl]-N-acetylglucosamine deacetylase</fullName>
        </alternativeName>
    </domain>
</protein>
<proteinExistence type="inferred from homology"/>
<comment type="similarity">
    <text evidence="18">Belongs to the thioester dehydratase family. FabZ subfamily.</text>
</comment>
<dbReference type="FunFam" id="3.10.129.10:FF:000001">
    <property type="entry name" value="3-hydroxyacyl-[acyl-carrier-protein] dehydratase FabZ"/>
    <property type="match status" value="1"/>
</dbReference>
<dbReference type="NCBIfam" id="TIGR01750">
    <property type="entry name" value="fabZ"/>
    <property type="match status" value="1"/>
</dbReference>
<keyword evidence="9 17" id="KW-0378">Hydrolase</keyword>
<accession>A0A368N0J7</accession>
<feature type="active site" description="Proton donor" evidence="17">
    <location>
        <position position="288"/>
    </location>
</feature>
<keyword evidence="11 17" id="KW-0443">Lipid metabolism</keyword>
<dbReference type="GO" id="GO:0103117">
    <property type="term" value="F:UDP-3-O-acyl-N-acetylglucosamine deacetylase activity"/>
    <property type="evidence" value="ECO:0007669"/>
    <property type="project" value="UniProtKB-UniRule"/>
</dbReference>
<comment type="function">
    <text evidence="14 18">Involved in unsaturated fatty acids biosynthesis. Catalyzes the dehydration of short chain beta-hydroxyacyl-ACPs and long chain saturated and unsaturated beta-hydroxyacyl-ACPs.</text>
</comment>
<keyword evidence="8 17" id="KW-0479">Metal-binding</keyword>
<evidence type="ECO:0000256" key="8">
    <source>
        <dbReference type="ARBA" id="ARBA00022723"/>
    </source>
</evidence>
<evidence type="ECO:0000256" key="15">
    <source>
        <dbReference type="ARBA" id="ARBA00061221"/>
    </source>
</evidence>
<feature type="active site" evidence="18">
    <location>
        <position position="366"/>
    </location>
</feature>
<comment type="cofactor">
    <cofactor evidence="1 17">
        <name>Zn(2+)</name>
        <dbReference type="ChEBI" id="CHEBI:29105"/>
    </cofactor>
</comment>
<evidence type="ECO:0000256" key="4">
    <source>
        <dbReference type="ARBA" id="ARBA00005002"/>
    </source>
</evidence>
<dbReference type="GO" id="GO:0019171">
    <property type="term" value="F:(3R)-hydroxyacyl-[acyl-carrier-protein] dehydratase activity"/>
    <property type="evidence" value="ECO:0007669"/>
    <property type="project" value="UniProtKB-EC"/>
</dbReference>
<comment type="similarity">
    <text evidence="15">In the N-terminal section; belongs to the LpxC family.</text>
</comment>
<feature type="binding site" evidence="17">
    <location>
        <position position="261"/>
    </location>
    <ligand>
        <name>Zn(2+)</name>
        <dbReference type="ChEBI" id="CHEBI:29105"/>
    </ligand>
</feature>
<keyword evidence="6 17" id="KW-0444">Lipid biosynthesis</keyword>
<evidence type="ECO:0000256" key="13">
    <source>
        <dbReference type="ARBA" id="ARBA00024535"/>
    </source>
</evidence>
<dbReference type="InterPro" id="IPR029069">
    <property type="entry name" value="HotDog_dom_sf"/>
</dbReference>
<evidence type="ECO:0000313" key="19">
    <source>
        <dbReference type="EMBL" id="RCU43095.1"/>
    </source>
</evidence>
<dbReference type="GO" id="GO:0005737">
    <property type="term" value="C:cytoplasm"/>
    <property type="evidence" value="ECO:0007669"/>
    <property type="project" value="UniProtKB-SubCell"/>
</dbReference>
<keyword evidence="12 18" id="KW-0456">Lyase</keyword>
<dbReference type="EC" id="4.2.1.59" evidence="18"/>
<dbReference type="HAMAP" id="MF_00388">
    <property type="entry name" value="LpxC"/>
    <property type="match status" value="1"/>
</dbReference>
<evidence type="ECO:0000256" key="5">
    <source>
        <dbReference type="ARBA" id="ARBA00022490"/>
    </source>
</evidence>
<dbReference type="InterPro" id="IPR013114">
    <property type="entry name" value="FabA_FabZ"/>
</dbReference>
<dbReference type="HAMAP" id="MF_00406">
    <property type="entry name" value="FabZ"/>
    <property type="match status" value="1"/>
</dbReference>
<sequence>MSDMQKTLKEEVSLSGIGLHTGKEVTLTIKPAKENTGFVFIRTDLEGNPQVEADVNYVTTTDRGTTLEKLGVRIHTCEHLLAALVGCDVDNAYLEMNSAEPPIMDGSAKYFVEAIEKAGIEEQKVAREYLIVKEVVNYVDPNTGSELTIIPSENYEVTTMVDFGTKVLGTQNATLKDISEFKKEIASARTFSFLHELEMLLDAGLIKGGDISNAIVYVDKELTPETAQKLRKAFGKEKISIRPNGILDNLTLNYPNEAARHKLLDVIGDLALVGVKIKGKVIANKPGHFVNTQFAKKLNRQWKLQKKRNVPDIDIHKEPVFDINGIMKLMPHRYPFLLIDKVLELSDKHVVGLKNVTFNEPFFVGHFPKEPVMPGVLQVEALAQTGGILVLASVPDPENYSTYFIKMDKVKFKRKVVPGDTLVFKIELISPIRRGIVHMQGYGYVGENIVVEAELMAQVAKNNIE</sequence>
<evidence type="ECO:0000256" key="10">
    <source>
        <dbReference type="ARBA" id="ARBA00022833"/>
    </source>
</evidence>
<dbReference type="GO" id="GO:0009245">
    <property type="term" value="P:lipid A biosynthetic process"/>
    <property type="evidence" value="ECO:0007669"/>
    <property type="project" value="UniProtKB-UniRule"/>
</dbReference>
<dbReference type="PANTHER" id="PTHR33694">
    <property type="entry name" value="UDP-3-O-ACYL-N-ACETYLGLUCOSAMINE DEACETYLASE 1, MITOCHONDRIAL-RELATED"/>
    <property type="match status" value="1"/>
</dbReference>
<dbReference type="InterPro" id="IPR011334">
    <property type="entry name" value="UDP-acyl_GlcNac_deAcase_C"/>
</dbReference>